<dbReference type="InterPro" id="IPR036047">
    <property type="entry name" value="F-box-like_dom_sf"/>
</dbReference>
<evidence type="ECO:0000313" key="5">
    <source>
        <dbReference type="RefSeq" id="XP_039138715.1"/>
    </source>
</evidence>
<dbReference type="Proteomes" id="UP001515500">
    <property type="component" value="Chromosome 14"/>
</dbReference>
<comment type="pathway">
    <text evidence="1">Protein modification; protein ubiquitination.</text>
</comment>
<keyword evidence="4" id="KW-1185">Reference proteome</keyword>
<dbReference type="PANTHER" id="PTHR46550:SF1">
    <property type="entry name" value="F-BOX PROTEIN 3"/>
    <property type="match status" value="1"/>
</dbReference>
<dbReference type="Gene3D" id="1.20.1280.50">
    <property type="match status" value="1"/>
</dbReference>
<dbReference type="PANTHER" id="PTHR46550">
    <property type="entry name" value="F-BOX ONLY PROTEIN 3"/>
    <property type="match status" value="1"/>
</dbReference>
<evidence type="ECO:0000256" key="2">
    <source>
        <dbReference type="ARBA" id="ARBA00022786"/>
    </source>
</evidence>
<evidence type="ECO:0000259" key="3">
    <source>
        <dbReference type="Pfam" id="PF12937"/>
    </source>
</evidence>
<organism evidence="4 5">
    <name type="scientific">Dioscorea cayennensis subsp. rotundata</name>
    <name type="common">White Guinea yam</name>
    <name type="synonym">Dioscorea rotundata</name>
    <dbReference type="NCBI Taxonomy" id="55577"/>
    <lineage>
        <taxon>Eukaryota</taxon>
        <taxon>Viridiplantae</taxon>
        <taxon>Streptophyta</taxon>
        <taxon>Embryophyta</taxon>
        <taxon>Tracheophyta</taxon>
        <taxon>Spermatophyta</taxon>
        <taxon>Magnoliopsida</taxon>
        <taxon>Liliopsida</taxon>
        <taxon>Dioscoreales</taxon>
        <taxon>Dioscoreaceae</taxon>
        <taxon>Dioscorea</taxon>
    </lineage>
</organism>
<dbReference type="InterPro" id="IPR001810">
    <property type="entry name" value="F-box_dom"/>
</dbReference>
<dbReference type="InterPro" id="IPR052121">
    <property type="entry name" value="F-box_SCF_Substrate_Recog"/>
</dbReference>
<proteinExistence type="predicted"/>
<keyword evidence="2" id="KW-0833">Ubl conjugation pathway</keyword>
<dbReference type="SUPFAM" id="SSF81383">
    <property type="entry name" value="F-box domain"/>
    <property type="match status" value="1"/>
</dbReference>
<dbReference type="GeneID" id="120276035"/>
<evidence type="ECO:0000256" key="1">
    <source>
        <dbReference type="ARBA" id="ARBA00004906"/>
    </source>
</evidence>
<dbReference type="GO" id="GO:0005737">
    <property type="term" value="C:cytoplasm"/>
    <property type="evidence" value="ECO:0007669"/>
    <property type="project" value="TreeGrafter"/>
</dbReference>
<name>A0AB40CFW2_DIOCR</name>
<dbReference type="RefSeq" id="XP_039138715.1">
    <property type="nucleotide sequence ID" value="XM_039282781.1"/>
</dbReference>
<dbReference type="AlphaFoldDB" id="A0AB40CFW2"/>
<accession>A0AB40CFW2</accession>
<sequence length="113" mass="12894">MIGNFHADTIDEDEVLAHFLELEILSNAPLSQDDGEKKAAESIESKRPLKKPWDEEIEGYSSRWPPSPIENGIFGEILPELYHHILKFLSSENLIACSRVCRFMNFVTSDECL</sequence>
<feature type="domain" description="F-box" evidence="3">
    <location>
        <begin position="79"/>
        <end position="113"/>
    </location>
</feature>
<protein>
    <submittedName>
        <fullName evidence="5">F-box protein SKIP31-like</fullName>
    </submittedName>
</protein>
<gene>
    <name evidence="5" type="primary">LOC120276035</name>
</gene>
<dbReference type="Pfam" id="PF12937">
    <property type="entry name" value="F-box-like"/>
    <property type="match status" value="1"/>
</dbReference>
<evidence type="ECO:0000313" key="4">
    <source>
        <dbReference type="Proteomes" id="UP001515500"/>
    </source>
</evidence>
<reference evidence="5" key="1">
    <citation type="submission" date="2025-08" db="UniProtKB">
        <authorList>
            <consortium name="RefSeq"/>
        </authorList>
    </citation>
    <scope>IDENTIFICATION</scope>
</reference>